<name>U4Q0B0_9HYPH</name>
<dbReference type="PROSITE" id="PS50931">
    <property type="entry name" value="HTH_LYSR"/>
    <property type="match status" value="1"/>
</dbReference>
<dbReference type="Gene3D" id="1.10.10.10">
    <property type="entry name" value="Winged helix-like DNA-binding domain superfamily/Winged helix DNA-binding domain"/>
    <property type="match status" value="1"/>
</dbReference>
<dbReference type="Pfam" id="PF02885">
    <property type="entry name" value="Glycos_trans_3N"/>
    <property type="match status" value="1"/>
</dbReference>
<dbReference type="PANTHER" id="PTHR30118">
    <property type="entry name" value="HTH-TYPE TRANSCRIPTIONAL REGULATOR LEUO-RELATED"/>
    <property type="match status" value="1"/>
</dbReference>
<dbReference type="Pfam" id="PF00126">
    <property type="entry name" value="HTH_1"/>
    <property type="match status" value="1"/>
</dbReference>
<evidence type="ECO:0000256" key="4">
    <source>
        <dbReference type="ARBA" id="ARBA00022679"/>
    </source>
</evidence>
<keyword evidence="2" id="KW-0536">Nodulation</keyword>
<dbReference type="HOGENOM" id="CLU_043389_0_0_5"/>
<evidence type="ECO:0000256" key="6">
    <source>
        <dbReference type="ARBA" id="ARBA00023125"/>
    </source>
</evidence>
<dbReference type="Gene3D" id="3.40.1030.10">
    <property type="entry name" value="Nucleoside phosphorylase/phosphoribosyltransferase catalytic domain"/>
    <property type="match status" value="1"/>
</dbReference>
<dbReference type="InterPro" id="IPR036320">
    <property type="entry name" value="Glycosyl_Trfase_fam3_N_dom_sf"/>
</dbReference>
<comment type="similarity">
    <text evidence="1">Belongs to the LysR transcriptional regulatory family.</text>
</comment>
<keyword evidence="5" id="KW-0805">Transcription regulation</keyword>
<keyword evidence="4" id="KW-0808">Transferase</keyword>
<evidence type="ECO:0000259" key="10">
    <source>
        <dbReference type="PROSITE" id="PS50931"/>
    </source>
</evidence>
<keyword evidence="8" id="KW-0804">Transcription</keyword>
<dbReference type="NCBIfam" id="NF006564">
    <property type="entry name" value="PRK09071.1"/>
    <property type="match status" value="1"/>
</dbReference>
<dbReference type="SUPFAM" id="SSF46785">
    <property type="entry name" value="Winged helix' DNA-binding domain"/>
    <property type="match status" value="1"/>
</dbReference>
<evidence type="ECO:0000256" key="2">
    <source>
        <dbReference type="ARBA" id="ARBA00022458"/>
    </source>
</evidence>
<evidence type="ECO:0000256" key="7">
    <source>
        <dbReference type="ARBA" id="ARBA00023159"/>
    </source>
</evidence>
<protein>
    <submittedName>
        <fullName evidence="11">Anthranilate phosphoribosyltransferase</fullName>
    </submittedName>
</protein>
<organism evidence="11 12">
    <name type="scientific">Agrobacterium pusense</name>
    <dbReference type="NCBI Taxonomy" id="648995"/>
    <lineage>
        <taxon>Bacteria</taxon>
        <taxon>Pseudomonadati</taxon>
        <taxon>Pseudomonadota</taxon>
        <taxon>Alphaproteobacteria</taxon>
        <taxon>Hyphomicrobiales</taxon>
        <taxon>Rhizobiaceae</taxon>
        <taxon>Rhizobium/Agrobacterium group</taxon>
        <taxon>Agrobacterium</taxon>
    </lineage>
</organism>
<feature type="region of interest" description="Disordered" evidence="9">
    <location>
        <begin position="1"/>
        <end position="24"/>
    </location>
</feature>
<dbReference type="InterPro" id="IPR017459">
    <property type="entry name" value="Glycosyl_Trfase_fam3_N_dom"/>
</dbReference>
<dbReference type="Gene3D" id="1.20.970.10">
    <property type="entry name" value="Transferase, Pyrimidine Nucleoside Phosphorylase, Chain C"/>
    <property type="match status" value="1"/>
</dbReference>
<evidence type="ECO:0000256" key="3">
    <source>
        <dbReference type="ARBA" id="ARBA00022676"/>
    </source>
</evidence>
<proteinExistence type="inferred from homology"/>
<dbReference type="InterPro" id="IPR000847">
    <property type="entry name" value="LysR_HTH_N"/>
</dbReference>
<dbReference type="SUPFAM" id="SSF52418">
    <property type="entry name" value="Nucleoside phosphorylase/phosphoribosyltransferase catalytic domain"/>
    <property type="match status" value="1"/>
</dbReference>
<dbReference type="InterPro" id="IPR050389">
    <property type="entry name" value="LysR-type_TF"/>
</dbReference>
<evidence type="ECO:0000256" key="9">
    <source>
        <dbReference type="SAM" id="MobiDB-lite"/>
    </source>
</evidence>
<evidence type="ECO:0000313" key="11">
    <source>
        <dbReference type="EMBL" id="CDI10775.1"/>
    </source>
</evidence>
<dbReference type="GO" id="GO:0003677">
    <property type="term" value="F:DNA binding"/>
    <property type="evidence" value="ECO:0007669"/>
    <property type="project" value="UniProtKB-KW"/>
</dbReference>
<dbReference type="EMBL" id="HG518323">
    <property type="protein sequence ID" value="CDI10775.1"/>
    <property type="molecule type" value="Genomic_DNA"/>
</dbReference>
<dbReference type="GO" id="GO:0003700">
    <property type="term" value="F:DNA-binding transcription factor activity"/>
    <property type="evidence" value="ECO:0007669"/>
    <property type="project" value="InterPro"/>
</dbReference>
<dbReference type="KEGG" id="rir:BN877_II0982"/>
<reference evidence="11 12" key="1">
    <citation type="journal article" date="2013" name="Genome Announc.">
        <title>Complete Genome Sequence of the Sesbania Symbiont and Rice Growth-Promoting Endophyte Rhizobium sp. Strain IRBG74.</title>
        <authorList>
            <person name="Crook M.B."/>
            <person name="Mitra S."/>
            <person name="Ane J.M."/>
            <person name="Sadowsky M.J."/>
            <person name="Gyaneshwar P."/>
        </authorList>
    </citation>
    <scope>NUCLEOTIDE SEQUENCE [LARGE SCALE GENOMIC DNA]</scope>
    <source>
        <strain evidence="11 12">IRBG74</strain>
    </source>
</reference>
<dbReference type="InterPro" id="IPR035902">
    <property type="entry name" value="Nuc_phospho_transferase"/>
</dbReference>
<gene>
    <name evidence="11" type="ORF">BN877_II0982</name>
</gene>
<dbReference type="InterPro" id="IPR036388">
    <property type="entry name" value="WH-like_DNA-bd_sf"/>
</dbReference>
<dbReference type="PATRIC" id="fig|424182.3.peg.3833"/>
<dbReference type="Proteomes" id="UP000016944">
    <property type="component" value="Chromosome II"/>
</dbReference>
<keyword evidence="3 11" id="KW-0328">Glycosyltransferase</keyword>
<dbReference type="GO" id="GO:0016757">
    <property type="term" value="F:glycosyltransferase activity"/>
    <property type="evidence" value="ECO:0007669"/>
    <property type="project" value="UniProtKB-KW"/>
</dbReference>
<keyword evidence="7" id="KW-0010">Activator</keyword>
<dbReference type="SUPFAM" id="SSF47648">
    <property type="entry name" value="Nucleoside phosphorylase/phosphoribosyltransferase N-terminal domain"/>
    <property type="match status" value="1"/>
</dbReference>
<evidence type="ECO:0000256" key="1">
    <source>
        <dbReference type="ARBA" id="ARBA00009437"/>
    </source>
</evidence>
<feature type="compositionally biased region" description="Basic and acidic residues" evidence="9">
    <location>
        <begin position="13"/>
        <end position="24"/>
    </location>
</feature>
<evidence type="ECO:0000256" key="8">
    <source>
        <dbReference type="ARBA" id="ARBA00023163"/>
    </source>
</evidence>
<evidence type="ECO:0000256" key="5">
    <source>
        <dbReference type="ARBA" id="ARBA00023015"/>
    </source>
</evidence>
<keyword evidence="6" id="KW-0238">DNA-binding</keyword>
<dbReference type="InterPro" id="IPR036390">
    <property type="entry name" value="WH_DNA-bd_sf"/>
</dbReference>
<dbReference type="PANTHER" id="PTHR30118:SF15">
    <property type="entry name" value="TRANSCRIPTIONAL REGULATORY PROTEIN"/>
    <property type="match status" value="1"/>
</dbReference>
<accession>U4Q0B0</accession>
<dbReference type="AlphaFoldDB" id="U4Q0B0"/>
<sequence length="497" mass="54525">MSGVKIRQMTTSKRKDGPASTAKPDRLGQLKLLVAFDALLREGSVSRAAAGMGLPTSSMSRILQQLREKYGDQLFLRTGQGLRPTPFAEAMRLRIRSLAAEAENLIDYSQEEPDAPATINKNGWEQPALMKAPPLSLRPSILLEGQPTPENIAERLARIGHNSAPQERLAKYIATSAMGIGNSRPLSQSEATDALSIILEGDADPIQIGALLATMHYRGVTAAELAGFIQATWRHVGRDRYRPVTVDLDWPAYMSPKHRDAPWFVHSARLVSMAGYRVLLHGHVGQGENGGKLERAAQACGIPLCRSLSQAAEATSSERIAYLPLGGLSLQFQSLLSLHGILEMRLPVHTVVHLLNPLRARSTIIGLARPAYQELHRDTARLLAVENLAILGNTRDFAQFTPFRSTRIFGLSSGRDVEVLVPAREAPPAEMPTMFTTFEYWRAVWTGAAKDERAETIIISTAAAALMLVNDMGLSFDEAYAKSLKLWNERTRNLVSV</sequence>
<feature type="domain" description="HTH lysR-type" evidence="10">
    <location>
        <begin position="30"/>
        <end position="85"/>
    </location>
</feature>
<evidence type="ECO:0000313" key="12">
    <source>
        <dbReference type="Proteomes" id="UP000016944"/>
    </source>
</evidence>